<sequence>MEPDAETTTATSPSNARRRFWTACGALCLAGAAYLGFDALVGYTDDAYIRSDLVRIAPEVSGPVSTVHVQDNDHVEAGALLLTLDPKPFELTVAVRTDRVAGADAAVAVKVQAEAAQAATVQSAEATLDLAQAQFRRTSQLAERGFAAQETLDKVSDDVRQAQSALALATAQVLVGKREVDQARRDAQEARADLAIAAYDLTRTRIVASVPGYVNNLDVRPGRFAKAGEPVVGLVDDTQWRIVANFKEDVAAAMAPGTAVRVWLDTRPWRLWRGRVQGVARGIARDETPGQLLPYVAPTTDWIRLRRRLPVTILLDPPLPRGALFMGADARVVFLR</sequence>
<gene>
    <name evidence="8" type="primary">mdtN</name>
    <name evidence="8" type="ORF">OPKNFCMD_5927</name>
</gene>
<evidence type="ECO:0000313" key="9">
    <source>
        <dbReference type="Proteomes" id="UP001055167"/>
    </source>
</evidence>
<feature type="transmembrane region" description="Helical" evidence="5">
    <location>
        <begin position="20"/>
        <end position="41"/>
    </location>
</feature>
<keyword evidence="9" id="KW-1185">Reference proteome</keyword>
<dbReference type="Pfam" id="PF25917">
    <property type="entry name" value="BSH_RND"/>
    <property type="match status" value="1"/>
</dbReference>
<comment type="subcellular location">
    <subcellularLocation>
        <location evidence="1">Membrane</location>
        <topology evidence="1">Single-pass membrane protein</topology>
    </subcellularLocation>
</comment>
<keyword evidence="3 5" id="KW-1133">Transmembrane helix</keyword>
<feature type="domain" description="Multidrug resistance protein MdtA-like barrel-sandwich hybrid" evidence="6">
    <location>
        <begin position="54"/>
        <end position="231"/>
    </location>
</feature>
<proteinExistence type="predicted"/>
<evidence type="ECO:0000256" key="1">
    <source>
        <dbReference type="ARBA" id="ARBA00004167"/>
    </source>
</evidence>
<name>A0ABQ4R739_9HYPH</name>
<dbReference type="Pfam" id="PF25963">
    <property type="entry name" value="Beta-barrel_AAEA"/>
    <property type="match status" value="1"/>
</dbReference>
<dbReference type="InterPro" id="IPR050739">
    <property type="entry name" value="MFP"/>
</dbReference>
<evidence type="ECO:0000256" key="2">
    <source>
        <dbReference type="ARBA" id="ARBA00022692"/>
    </source>
</evidence>
<keyword evidence="4 5" id="KW-0472">Membrane</keyword>
<protein>
    <submittedName>
        <fullName evidence="8">Multidrug resistance protein MdtN</fullName>
    </submittedName>
</protein>
<dbReference type="PANTHER" id="PTHR30386">
    <property type="entry name" value="MEMBRANE FUSION SUBUNIT OF EMRAB-TOLC MULTIDRUG EFFLUX PUMP"/>
    <property type="match status" value="1"/>
</dbReference>
<comment type="caution">
    <text evidence="8">The sequence shown here is derived from an EMBL/GenBank/DDBJ whole genome shotgun (WGS) entry which is preliminary data.</text>
</comment>
<dbReference type="EMBL" id="BPQH01000025">
    <property type="protein sequence ID" value="GJD53156.1"/>
    <property type="molecule type" value="Genomic_DNA"/>
</dbReference>
<dbReference type="Proteomes" id="UP001055167">
    <property type="component" value="Unassembled WGS sequence"/>
</dbReference>
<dbReference type="RefSeq" id="WP_162501321.1">
    <property type="nucleotide sequence ID" value="NZ_BPQH01000025.1"/>
</dbReference>
<evidence type="ECO:0000259" key="7">
    <source>
        <dbReference type="Pfam" id="PF25963"/>
    </source>
</evidence>
<organism evidence="8 9">
    <name type="scientific">Methylobacterium crusticola</name>
    <dbReference type="NCBI Taxonomy" id="1697972"/>
    <lineage>
        <taxon>Bacteria</taxon>
        <taxon>Pseudomonadati</taxon>
        <taxon>Pseudomonadota</taxon>
        <taxon>Alphaproteobacteria</taxon>
        <taxon>Hyphomicrobiales</taxon>
        <taxon>Methylobacteriaceae</taxon>
        <taxon>Methylobacterium</taxon>
    </lineage>
</organism>
<accession>A0ABQ4R739</accession>
<evidence type="ECO:0000256" key="5">
    <source>
        <dbReference type="SAM" id="Phobius"/>
    </source>
</evidence>
<keyword evidence="2 5" id="KW-0812">Transmembrane</keyword>
<evidence type="ECO:0000313" key="8">
    <source>
        <dbReference type="EMBL" id="GJD53156.1"/>
    </source>
</evidence>
<dbReference type="SUPFAM" id="SSF111369">
    <property type="entry name" value="HlyD-like secretion proteins"/>
    <property type="match status" value="2"/>
</dbReference>
<dbReference type="InterPro" id="IPR058625">
    <property type="entry name" value="MdtA-like_BSH"/>
</dbReference>
<reference evidence="8" key="2">
    <citation type="submission" date="2021-08" db="EMBL/GenBank/DDBJ databases">
        <authorList>
            <person name="Tani A."/>
            <person name="Ola A."/>
            <person name="Ogura Y."/>
            <person name="Katsura K."/>
            <person name="Hayashi T."/>
        </authorList>
    </citation>
    <scope>NUCLEOTIDE SEQUENCE</scope>
    <source>
        <strain evidence="8">KCTC 52305</strain>
    </source>
</reference>
<feature type="domain" description="p-hydroxybenzoic acid efflux pump subunit AaeA-like beta-barrel" evidence="7">
    <location>
        <begin position="241"/>
        <end position="330"/>
    </location>
</feature>
<dbReference type="Gene3D" id="2.40.50.100">
    <property type="match status" value="1"/>
</dbReference>
<evidence type="ECO:0000256" key="4">
    <source>
        <dbReference type="ARBA" id="ARBA00023136"/>
    </source>
</evidence>
<evidence type="ECO:0000259" key="6">
    <source>
        <dbReference type="Pfam" id="PF25917"/>
    </source>
</evidence>
<dbReference type="PANTHER" id="PTHR30386:SF26">
    <property type="entry name" value="TRANSPORT PROTEIN COMB"/>
    <property type="match status" value="1"/>
</dbReference>
<evidence type="ECO:0000256" key="3">
    <source>
        <dbReference type="ARBA" id="ARBA00022989"/>
    </source>
</evidence>
<reference evidence="8" key="1">
    <citation type="journal article" date="2021" name="Front. Microbiol.">
        <title>Comprehensive Comparative Genomics and Phenotyping of Methylobacterium Species.</title>
        <authorList>
            <person name="Alessa O."/>
            <person name="Ogura Y."/>
            <person name="Fujitani Y."/>
            <person name="Takami H."/>
            <person name="Hayashi T."/>
            <person name="Sahin N."/>
            <person name="Tani A."/>
        </authorList>
    </citation>
    <scope>NUCLEOTIDE SEQUENCE</scope>
    <source>
        <strain evidence="8">KCTC 52305</strain>
    </source>
</reference>
<dbReference type="InterPro" id="IPR058634">
    <property type="entry name" value="AaeA-lik-b-barrel"/>
</dbReference>
<dbReference type="Gene3D" id="2.40.30.170">
    <property type="match status" value="1"/>
</dbReference>